<dbReference type="AlphaFoldDB" id="A0A914LR41"/>
<proteinExistence type="predicted"/>
<evidence type="ECO:0000313" key="2">
    <source>
        <dbReference type="WBParaSite" id="Minc3s00710g16407"/>
    </source>
</evidence>
<keyword evidence="1" id="KW-1185">Reference proteome</keyword>
<dbReference type="Proteomes" id="UP000887563">
    <property type="component" value="Unplaced"/>
</dbReference>
<name>A0A914LR41_MELIC</name>
<evidence type="ECO:0000313" key="1">
    <source>
        <dbReference type="Proteomes" id="UP000887563"/>
    </source>
</evidence>
<sequence>MLSSHSLFTRNSFKLSKLFFFLENLPTVFWRLSRRSFRARWSFGTSRALRASRSWRAYNTRRLHRSWQNLRIFSTSSILSIRSILPIWPRFSFGTDRSGRSLMASTTNWSGFWSNNRLIPSSSLSIGCPTWALRYC</sequence>
<organism evidence="1 2">
    <name type="scientific">Meloidogyne incognita</name>
    <name type="common">Southern root-knot nematode worm</name>
    <name type="synonym">Oxyuris incognita</name>
    <dbReference type="NCBI Taxonomy" id="6306"/>
    <lineage>
        <taxon>Eukaryota</taxon>
        <taxon>Metazoa</taxon>
        <taxon>Ecdysozoa</taxon>
        <taxon>Nematoda</taxon>
        <taxon>Chromadorea</taxon>
        <taxon>Rhabditida</taxon>
        <taxon>Tylenchina</taxon>
        <taxon>Tylenchomorpha</taxon>
        <taxon>Tylenchoidea</taxon>
        <taxon>Meloidogynidae</taxon>
        <taxon>Meloidogyninae</taxon>
        <taxon>Meloidogyne</taxon>
        <taxon>Meloidogyne incognita group</taxon>
    </lineage>
</organism>
<dbReference type="WBParaSite" id="Minc3s00710g16407">
    <property type="protein sequence ID" value="Minc3s00710g16407"/>
    <property type="gene ID" value="Minc3s00710g16407"/>
</dbReference>
<reference evidence="2" key="1">
    <citation type="submission" date="2022-11" db="UniProtKB">
        <authorList>
            <consortium name="WormBaseParasite"/>
        </authorList>
    </citation>
    <scope>IDENTIFICATION</scope>
</reference>
<accession>A0A914LR41</accession>
<protein>
    <submittedName>
        <fullName evidence="2">Candidate secreted effector</fullName>
    </submittedName>
</protein>